<dbReference type="RefSeq" id="WP_189059997.1">
    <property type="nucleotide sequence ID" value="NZ_BMMK01000020.1"/>
</dbReference>
<comment type="caution">
    <text evidence="5">The sequence shown here is derived from an EMBL/GenBank/DDBJ whole genome shotgun (WGS) entry which is preliminary data.</text>
</comment>
<keyword evidence="1" id="KW-0378">Hydrolase</keyword>
<evidence type="ECO:0000313" key="6">
    <source>
        <dbReference type="Proteomes" id="UP000637578"/>
    </source>
</evidence>
<feature type="region of interest" description="Disordered" evidence="2">
    <location>
        <begin position="610"/>
        <end position="633"/>
    </location>
</feature>
<feature type="chain" id="PRO_5038844378" evidence="3">
    <location>
        <begin position="21"/>
        <end position="645"/>
    </location>
</feature>
<dbReference type="AlphaFoldDB" id="A0A8J3CAQ2"/>
<feature type="region of interest" description="Disordered" evidence="2">
    <location>
        <begin position="401"/>
        <end position="425"/>
    </location>
</feature>
<dbReference type="NCBIfam" id="TIGR00976">
    <property type="entry name" value="CocE_NonD"/>
    <property type="match status" value="1"/>
</dbReference>
<feature type="compositionally biased region" description="Basic and acidic residues" evidence="2">
    <location>
        <begin position="618"/>
        <end position="633"/>
    </location>
</feature>
<keyword evidence="6" id="KW-1185">Reference proteome</keyword>
<evidence type="ECO:0000256" key="3">
    <source>
        <dbReference type="SAM" id="SignalP"/>
    </source>
</evidence>
<feature type="domain" description="Xaa-Pro dipeptidyl-peptidase C-terminal" evidence="4">
    <location>
        <begin position="350"/>
        <end position="606"/>
    </location>
</feature>
<sequence length="645" mass="70076">MSRRLLLALTALATLLSALAAPASAEPSPAHVVTTGVTQPIYDFARAVRETVWVDIGMDGDRDNVRDRVAADIIRPAEPATRGQRVPVIMVASPYFSCCGRGNDSEHKTYDKSGRPVGFPLFYDNYFVPRGYAVVLVDLAGTNRSEGCVDVGGRSDVMSAKAVVDWLNGRANGYDAKAGGRHVRAGWSTGAVGMIGKSYDGTIANGVAALGVPGLRTIVPIGAISSWYDYYRSDGVSFGFNPDRLARTVEENGGRPDCRHVKDGLSRGAPANGNVTPLWTARDYVPGAQRVKASVFVVHGQGDLNVKTIHFGQWWNELAKAGVPRKLWLGQAGHVDPFDFRRAEWVRTLHRWFDRWLLNVPNGIDREPVVSIERHPDQWVDEPSWPTANGISLRMRRGDTPGIGRLGVQPPGPGATESFTDDPRQSEFDWAKQPNQPFSERVVFNTGPLAEDLRLSGTGEVTVTVRSSTPTAHVSAVLVHYGPNTIRDYLGAGEGVHTLTSKSCWGSSRPGDTACFRDTATTTKEVDLEVFARGWADIGNHASLRHGERLRPGAPYTMTFRLSTTDHVVPAGHQLALIIGGTDGHFIVAPAQPPQITIDLNKSSVHLPIAGTPPPMRGEAREPEIRPDRIPTEPEIRLEGDVVRG</sequence>
<dbReference type="Gene3D" id="2.60.120.260">
    <property type="entry name" value="Galactose-binding domain-like"/>
    <property type="match status" value="1"/>
</dbReference>
<feature type="signal peptide" evidence="3">
    <location>
        <begin position="1"/>
        <end position="20"/>
    </location>
</feature>
<dbReference type="InterPro" id="IPR005674">
    <property type="entry name" value="CocE/Ser_esterase"/>
</dbReference>
<gene>
    <name evidence="5" type="primary">pepX</name>
    <name evidence="5" type="ORF">GCM10012275_40820</name>
</gene>
<dbReference type="SUPFAM" id="SSF49785">
    <property type="entry name" value="Galactose-binding domain-like"/>
    <property type="match status" value="1"/>
</dbReference>
<dbReference type="InterPro" id="IPR008979">
    <property type="entry name" value="Galactose-bd-like_sf"/>
</dbReference>
<organism evidence="5 6">
    <name type="scientific">Longimycelium tulufanense</name>
    <dbReference type="NCBI Taxonomy" id="907463"/>
    <lineage>
        <taxon>Bacteria</taxon>
        <taxon>Bacillati</taxon>
        <taxon>Actinomycetota</taxon>
        <taxon>Actinomycetes</taxon>
        <taxon>Pseudonocardiales</taxon>
        <taxon>Pseudonocardiaceae</taxon>
        <taxon>Longimycelium</taxon>
    </lineage>
</organism>
<keyword evidence="3" id="KW-0732">Signal</keyword>
<dbReference type="GO" id="GO:0008239">
    <property type="term" value="F:dipeptidyl-peptidase activity"/>
    <property type="evidence" value="ECO:0007669"/>
    <property type="project" value="InterPro"/>
</dbReference>
<evidence type="ECO:0000313" key="5">
    <source>
        <dbReference type="EMBL" id="GGM66102.1"/>
    </source>
</evidence>
<proteinExistence type="predicted"/>
<dbReference type="SUPFAM" id="SSF53474">
    <property type="entry name" value="alpha/beta-Hydrolases"/>
    <property type="match status" value="1"/>
</dbReference>
<evidence type="ECO:0000259" key="4">
    <source>
        <dbReference type="SMART" id="SM00939"/>
    </source>
</evidence>
<protein>
    <submittedName>
        <fullName evidence="5">X-Pro dipeptidyl-peptidase</fullName>
    </submittedName>
</protein>
<accession>A0A8J3CAQ2</accession>
<dbReference type="NCBIfam" id="NF003780">
    <property type="entry name" value="PRK05371.1-1"/>
    <property type="match status" value="1"/>
</dbReference>
<dbReference type="Pfam" id="PF08530">
    <property type="entry name" value="PepX_C"/>
    <property type="match status" value="1"/>
</dbReference>
<dbReference type="Proteomes" id="UP000637578">
    <property type="component" value="Unassembled WGS sequence"/>
</dbReference>
<dbReference type="Pfam" id="PF02129">
    <property type="entry name" value="Peptidase_S15"/>
    <property type="match status" value="1"/>
</dbReference>
<evidence type="ECO:0000256" key="1">
    <source>
        <dbReference type="ARBA" id="ARBA00022801"/>
    </source>
</evidence>
<evidence type="ECO:0000256" key="2">
    <source>
        <dbReference type="SAM" id="MobiDB-lite"/>
    </source>
</evidence>
<dbReference type="Gene3D" id="3.40.50.1820">
    <property type="entry name" value="alpha/beta hydrolase"/>
    <property type="match status" value="2"/>
</dbReference>
<reference evidence="5" key="2">
    <citation type="submission" date="2020-09" db="EMBL/GenBank/DDBJ databases">
        <authorList>
            <person name="Sun Q."/>
            <person name="Zhou Y."/>
        </authorList>
    </citation>
    <scope>NUCLEOTIDE SEQUENCE</scope>
    <source>
        <strain evidence="5">CGMCC 4.5737</strain>
    </source>
</reference>
<dbReference type="InterPro" id="IPR000383">
    <property type="entry name" value="Xaa-Pro-like_dom"/>
</dbReference>
<dbReference type="InterPro" id="IPR013736">
    <property type="entry name" value="Xaa-Pro_dipept_C"/>
</dbReference>
<reference evidence="5" key="1">
    <citation type="journal article" date="2014" name="Int. J. Syst. Evol. Microbiol.">
        <title>Complete genome sequence of Corynebacterium casei LMG S-19264T (=DSM 44701T), isolated from a smear-ripened cheese.</title>
        <authorList>
            <consortium name="US DOE Joint Genome Institute (JGI-PGF)"/>
            <person name="Walter F."/>
            <person name="Albersmeier A."/>
            <person name="Kalinowski J."/>
            <person name="Ruckert C."/>
        </authorList>
    </citation>
    <scope>NUCLEOTIDE SEQUENCE</scope>
    <source>
        <strain evidence="5">CGMCC 4.5737</strain>
    </source>
</reference>
<dbReference type="SMART" id="SM00939">
    <property type="entry name" value="PepX_C"/>
    <property type="match status" value="1"/>
</dbReference>
<dbReference type="EMBL" id="BMMK01000020">
    <property type="protein sequence ID" value="GGM66102.1"/>
    <property type="molecule type" value="Genomic_DNA"/>
</dbReference>
<name>A0A8J3CAQ2_9PSEU</name>
<dbReference type="InterPro" id="IPR029058">
    <property type="entry name" value="AB_hydrolase_fold"/>
</dbReference>